<dbReference type="AlphaFoldDB" id="A0AA41UBG7"/>
<accession>A0AA41UBG7</accession>
<keyword evidence="2" id="KW-1185">Reference proteome</keyword>
<protein>
    <submittedName>
        <fullName evidence="1">Uncharacterized protein</fullName>
    </submittedName>
</protein>
<dbReference type="EMBL" id="JALAZD010000001">
    <property type="protein sequence ID" value="MCI0127360.1"/>
    <property type="molecule type" value="Genomic_DNA"/>
</dbReference>
<proteinExistence type="predicted"/>
<name>A0AA41UBG7_9HYPH</name>
<gene>
    <name evidence="1" type="ORF">ML536_11035</name>
</gene>
<evidence type="ECO:0000313" key="1">
    <source>
        <dbReference type="EMBL" id="MCI0127360.1"/>
    </source>
</evidence>
<sequence length="105" mass="11946">MHDVFTTLDWSEPPKTLSQPQKALWWLKKGGLRVGPEWERAHQILAVGEGVQAFDWVHALAHWIEADMGNADYWYRRAGKKRAAASVAAEWEHIAKALTETTVSH</sequence>
<comment type="caution">
    <text evidence="1">The sequence shown here is derived from an EMBL/GenBank/DDBJ whole genome shotgun (WGS) entry which is preliminary data.</text>
</comment>
<organism evidence="1 2">
    <name type="scientific">Paradevosia shaoguanensis</name>
    <dbReference type="NCBI Taxonomy" id="1335043"/>
    <lineage>
        <taxon>Bacteria</taxon>
        <taxon>Pseudomonadati</taxon>
        <taxon>Pseudomonadota</taxon>
        <taxon>Alphaproteobacteria</taxon>
        <taxon>Hyphomicrobiales</taxon>
        <taxon>Devosiaceae</taxon>
        <taxon>Paradevosia</taxon>
    </lineage>
</organism>
<reference evidence="1" key="1">
    <citation type="submission" date="2022-03" db="EMBL/GenBank/DDBJ databases">
        <title>The complete genome sequence of a Methyloterrigena soli.</title>
        <authorList>
            <person name="Zi Z."/>
        </authorList>
    </citation>
    <scope>NUCLEOTIDE SEQUENCE</scope>
    <source>
        <strain evidence="1">M48</strain>
    </source>
</reference>
<evidence type="ECO:0000313" key="2">
    <source>
        <dbReference type="Proteomes" id="UP001156140"/>
    </source>
</evidence>
<dbReference type="Proteomes" id="UP001156140">
    <property type="component" value="Unassembled WGS sequence"/>
</dbReference>
<dbReference type="RefSeq" id="WP_035034886.1">
    <property type="nucleotide sequence ID" value="NZ_CP068983.1"/>
</dbReference>